<evidence type="ECO:0000313" key="5">
    <source>
        <dbReference type="Proteomes" id="UP000195897"/>
    </source>
</evidence>
<evidence type="ECO:0000313" key="3">
    <source>
        <dbReference type="EMBL" id="OUP60717.1"/>
    </source>
</evidence>
<dbReference type="Proteomes" id="UP000195326">
    <property type="component" value="Unassembled WGS sequence"/>
</dbReference>
<accession>A0A1Y4LAI8</accession>
<sequence>MKQQANLTKYKIIAFIGLIIMGIGSFMSCLAPTAAMCNVGSGILIVSIIIMAYAFYFWRP</sequence>
<dbReference type="PROSITE" id="PS51257">
    <property type="entry name" value="PROKAR_LIPOPROTEIN"/>
    <property type="match status" value="1"/>
</dbReference>
<keyword evidence="1" id="KW-0812">Transmembrane</keyword>
<feature type="transmembrane region" description="Helical" evidence="1">
    <location>
        <begin position="12"/>
        <end position="33"/>
    </location>
</feature>
<dbReference type="RefSeq" id="WP_016146709.1">
    <property type="nucleotide sequence ID" value="NZ_CABKSA010000001.1"/>
</dbReference>
<dbReference type="AlphaFoldDB" id="A0A1Y4LAI8"/>
<reference evidence="4 5" key="1">
    <citation type="submission" date="2017-04" db="EMBL/GenBank/DDBJ databases">
        <title>Function of individual gut microbiota members based on whole genome sequencing of pure cultures obtained from chicken caecum.</title>
        <authorList>
            <person name="Medvecky M."/>
            <person name="Cejkova D."/>
            <person name="Polansky O."/>
            <person name="Karasova D."/>
            <person name="Kubasova T."/>
            <person name="Cizek A."/>
            <person name="Rychlik I."/>
        </authorList>
    </citation>
    <scope>NUCLEOTIDE SEQUENCE [LARGE SCALE GENOMIC DNA]</scope>
    <source>
        <strain evidence="4">An179</strain>
        <strain evidence="5">An180</strain>
    </source>
</reference>
<evidence type="ECO:0000313" key="4">
    <source>
        <dbReference type="Proteomes" id="UP000195326"/>
    </source>
</evidence>
<evidence type="ECO:0000313" key="2">
    <source>
        <dbReference type="EMBL" id="OUP53728.1"/>
    </source>
</evidence>
<feature type="transmembrane region" description="Helical" evidence="1">
    <location>
        <begin position="39"/>
        <end position="58"/>
    </location>
</feature>
<dbReference type="STRING" id="501571.GCA_900143195_02198"/>
<keyword evidence="1" id="KW-0472">Membrane</keyword>
<evidence type="ECO:0000256" key="1">
    <source>
        <dbReference type="SAM" id="Phobius"/>
    </source>
</evidence>
<reference evidence="2" key="2">
    <citation type="journal article" date="2018" name="BMC Genomics">
        <title>Whole genome sequencing and function prediction of 133 gut anaerobes isolated from chicken caecum in pure cultures.</title>
        <authorList>
            <person name="Medvecky M."/>
            <person name="Cejkova D."/>
            <person name="Polansky O."/>
            <person name="Karasova D."/>
            <person name="Kubasova T."/>
            <person name="Cizek A."/>
            <person name="Rychlik I."/>
        </authorList>
    </citation>
    <scope>NUCLEOTIDE SEQUENCE</scope>
    <source>
        <strain evidence="3">An179</strain>
        <strain evidence="2">An180</strain>
    </source>
</reference>
<dbReference type="EMBL" id="NFKL01000001">
    <property type="protein sequence ID" value="OUP60717.1"/>
    <property type="molecule type" value="Genomic_DNA"/>
</dbReference>
<proteinExistence type="predicted"/>
<protein>
    <submittedName>
        <fullName evidence="2">Uncharacterized protein</fullName>
    </submittedName>
</protein>
<comment type="caution">
    <text evidence="2">The sequence shown here is derived from an EMBL/GenBank/DDBJ whole genome shotgun (WGS) entry which is preliminary data.</text>
</comment>
<name>A0A1Y4LAI8_9FIRM</name>
<keyword evidence="1" id="KW-1133">Transmembrane helix</keyword>
<organism evidence="2 5">
    <name type="scientific">Butyricicoccus pullicaecorum</name>
    <dbReference type="NCBI Taxonomy" id="501571"/>
    <lineage>
        <taxon>Bacteria</taxon>
        <taxon>Bacillati</taxon>
        <taxon>Bacillota</taxon>
        <taxon>Clostridia</taxon>
        <taxon>Eubacteriales</taxon>
        <taxon>Butyricicoccaceae</taxon>
        <taxon>Butyricicoccus</taxon>
    </lineage>
</organism>
<dbReference type="Proteomes" id="UP000195897">
    <property type="component" value="Unassembled WGS sequence"/>
</dbReference>
<dbReference type="EMBL" id="NFKK01000003">
    <property type="protein sequence ID" value="OUP53728.1"/>
    <property type="molecule type" value="Genomic_DNA"/>
</dbReference>
<gene>
    <name evidence="3" type="ORF">B5F15_00430</name>
    <name evidence="2" type="ORF">B5F17_03850</name>
</gene>